<dbReference type="PANTHER" id="PTHR10562">
    <property type="entry name" value="SMALL UBIQUITIN-RELATED MODIFIER"/>
    <property type="match status" value="1"/>
</dbReference>
<protein>
    <recommendedName>
        <fullName evidence="1">Ubiquitin-like domain-containing protein</fullName>
    </recommendedName>
</protein>
<dbReference type="InterPro" id="IPR000626">
    <property type="entry name" value="Ubiquitin-like_dom"/>
</dbReference>
<dbReference type="Pfam" id="PF11976">
    <property type="entry name" value="Rad60-SLD"/>
    <property type="match status" value="1"/>
</dbReference>
<evidence type="ECO:0000313" key="2">
    <source>
        <dbReference type="EMBL" id="KAI7839140.1"/>
    </source>
</evidence>
<proteinExistence type="predicted"/>
<dbReference type="AlphaFoldDB" id="A0AAD5DJL7"/>
<reference evidence="2" key="1">
    <citation type="submission" date="2020-11" db="EMBL/GenBank/DDBJ databases">
        <title>Chlorella ohadii genome sequencing and assembly.</title>
        <authorList>
            <person name="Murik O."/>
            <person name="Treves H."/>
            <person name="Kedem I."/>
            <person name="Shotland Y."/>
            <person name="Kaplan A."/>
        </authorList>
    </citation>
    <scope>NUCLEOTIDE SEQUENCE</scope>
    <source>
        <strain evidence="2">1</strain>
    </source>
</reference>
<dbReference type="EMBL" id="JADXDR010000107">
    <property type="protein sequence ID" value="KAI7839140.1"/>
    <property type="molecule type" value="Genomic_DNA"/>
</dbReference>
<dbReference type="PROSITE" id="PS50053">
    <property type="entry name" value="UBIQUITIN_2"/>
    <property type="match status" value="1"/>
</dbReference>
<sequence length="78" mass="8826">MADGQVLQLKVRSQDGNELTFKIFNAYCKQAGLDQDLLRFVYDQQRLRQEQTPADLEMEDGDVIDVMVQQLGGGSAYL</sequence>
<evidence type="ECO:0000259" key="1">
    <source>
        <dbReference type="PROSITE" id="PS50053"/>
    </source>
</evidence>
<accession>A0AAD5DJL7</accession>
<dbReference type="InterPro" id="IPR022617">
    <property type="entry name" value="Rad60/SUMO-like_dom"/>
</dbReference>
<dbReference type="Proteomes" id="UP001205105">
    <property type="component" value="Unassembled WGS sequence"/>
</dbReference>
<feature type="domain" description="Ubiquitin-like" evidence="1">
    <location>
        <begin position="6"/>
        <end position="73"/>
    </location>
</feature>
<name>A0AAD5DJL7_9CHLO</name>
<evidence type="ECO:0000313" key="3">
    <source>
        <dbReference type="Proteomes" id="UP001205105"/>
    </source>
</evidence>
<dbReference type="SUPFAM" id="SSF54236">
    <property type="entry name" value="Ubiquitin-like"/>
    <property type="match status" value="1"/>
</dbReference>
<dbReference type="InterPro" id="IPR029071">
    <property type="entry name" value="Ubiquitin-like_domsf"/>
</dbReference>
<organism evidence="2 3">
    <name type="scientific">Chlorella ohadii</name>
    <dbReference type="NCBI Taxonomy" id="2649997"/>
    <lineage>
        <taxon>Eukaryota</taxon>
        <taxon>Viridiplantae</taxon>
        <taxon>Chlorophyta</taxon>
        <taxon>core chlorophytes</taxon>
        <taxon>Trebouxiophyceae</taxon>
        <taxon>Chlorellales</taxon>
        <taxon>Chlorellaceae</taxon>
        <taxon>Chlorella clade</taxon>
        <taxon>Chlorella</taxon>
    </lineage>
</organism>
<dbReference type="Gene3D" id="3.10.20.90">
    <property type="entry name" value="Phosphatidylinositol 3-kinase Catalytic Subunit, Chain A, domain 1"/>
    <property type="match status" value="1"/>
</dbReference>
<keyword evidence="3" id="KW-1185">Reference proteome</keyword>
<comment type="caution">
    <text evidence="2">The sequence shown here is derived from an EMBL/GenBank/DDBJ whole genome shotgun (WGS) entry which is preliminary data.</text>
</comment>
<gene>
    <name evidence="2" type="ORF">COHA_007143</name>
</gene>